<dbReference type="KEGG" id="ddf:DEFDS_1364"/>
<evidence type="ECO:0000313" key="4">
    <source>
        <dbReference type="EMBL" id="BAI80825.1"/>
    </source>
</evidence>
<dbReference type="CDD" id="cd12797">
    <property type="entry name" value="M23_peptidase"/>
    <property type="match status" value="1"/>
</dbReference>
<dbReference type="OrthoDB" id="9784703at2"/>
<evidence type="ECO:0000256" key="2">
    <source>
        <dbReference type="SAM" id="Coils"/>
    </source>
</evidence>
<evidence type="ECO:0000256" key="1">
    <source>
        <dbReference type="ARBA" id="ARBA00022729"/>
    </source>
</evidence>
<protein>
    <recommendedName>
        <fullName evidence="3">M23ase beta-sheet core domain-containing protein</fullName>
    </recommendedName>
</protein>
<keyword evidence="2" id="KW-0175">Coiled coil</keyword>
<feature type="domain" description="M23ase beta-sheet core" evidence="3">
    <location>
        <begin position="286"/>
        <end position="379"/>
    </location>
</feature>
<dbReference type="InterPro" id="IPR011055">
    <property type="entry name" value="Dup_hybrid_motif"/>
</dbReference>
<dbReference type="RefSeq" id="WP_013008071.1">
    <property type="nucleotide sequence ID" value="NC_013939.1"/>
</dbReference>
<dbReference type="eggNOG" id="COG4942">
    <property type="taxonomic scope" value="Bacteria"/>
</dbReference>
<dbReference type="Gene3D" id="2.70.70.10">
    <property type="entry name" value="Glucose Permease (Domain IIA)"/>
    <property type="match status" value="1"/>
</dbReference>
<dbReference type="PANTHER" id="PTHR21666:SF289">
    <property type="entry name" value="L-ALA--D-GLU ENDOPEPTIDASE"/>
    <property type="match status" value="1"/>
</dbReference>
<reference evidence="4 5" key="1">
    <citation type="journal article" date="2010" name="DNA Res.">
        <title>Bacterial lifestyle in a deep-sea hydrothermal vent chimney revealed by the genome sequence of the thermophilic bacterium Deferribacter desulfuricans SSM1.</title>
        <authorList>
            <person name="Takaki Y."/>
            <person name="Shimamura S."/>
            <person name="Nakagawa S."/>
            <person name="Fukuhara Y."/>
            <person name="Horikawa H."/>
            <person name="Ankai A."/>
            <person name="Harada T."/>
            <person name="Hosoyama A."/>
            <person name="Oguchi A."/>
            <person name="Fukui S."/>
            <person name="Fujita N."/>
            <person name="Takami H."/>
            <person name="Takai K."/>
        </authorList>
    </citation>
    <scope>NUCLEOTIDE SEQUENCE [LARGE SCALE GENOMIC DNA]</scope>
    <source>
        <strain evidence="5">DSM 14783 / JCM 11476 / NBRC 101012 / SSM1</strain>
    </source>
</reference>
<feature type="coiled-coil region" evidence="2">
    <location>
        <begin position="54"/>
        <end position="109"/>
    </location>
</feature>
<dbReference type="PANTHER" id="PTHR21666">
    <property type="entry name" value="PEPTIDASE-RELATED"/>
    <property type="match status" value="1"/>
</dbReference>
<dbReference type="Pfam" id="PF01551">
    <property type="entry name" value="Peptidase_M23"/>
    <property type="match status" value="1"/>
</dbReference>
<dbReference type="SUPFAM" id="SSF51261">
    <property type="entry name" value="Duplicated hybrid motif"/>
    <property type="match status" value="1"/>
</dbReference>
<organism evidence="4 5">
    <name type="scientific">Deferribacter desulfuricans (strain DSM 14783 / JCM 11476 / NBRC 101012 / SSM1)</name>
    <dbReference type="NCBI Taxonomy" id="639282"/>
    <lineage>
        <taxon>Bacteria</taxon>
        <taxon>Pseudomonadati</taxon>
        <taxon>Deferribacterota</taxon>
        <taxon>Deferribacteres</taxon>
        <taxon>Deferribacterales</taxon>
        <taxon>Deferribacteraceae</taxon>
        <taxon>Deferribacter</taxon>
    </lineage>
</organism>
<keyword evidence="1" id="KW-0732">Signal</keyword>
<dbReference type="EMBL" id="AP011529">
    <property type="protein sequence ID" value="BAI80825.1"/>
    <property type="molecule type" value="Genomic_DNA"/>
</dbReference>
<dbReference type="GO" id="GO:0004222">
    <property type="term" value="F:metalloendopeptidase activity"/>
    <property type="evidence" value="ECO:0007669"/>
    <property type="project" value="TreeGrafter"/>
</dbReference>
<keyword evidence="5" id="KW-1185">Reference proteome</keyword>
<dbReference type="STRING" id="639282.DEFDS_1364"/>
<dbReference type="Proteomes" id="UP000001520">
    <property type="component" value="Chromosome"/>
</dbReference>
<accession>D3PE02</accession>
<dbReference type="InterPro" id="IPR016047">
    <property type="entry name" value="M23ase_b-sheet_dom"/>
</dbReference>
<evidence type="ECO:0000259" key="3">
    <source>
        <dbReference type="Pfam" id="PF01551"/>
    </source>
</evidence>
<dbReference type="InterPro" id="IPR050570">
    <property type="entry name" value="Cell_wall_metabolism_enzyme"/>
</dbReference>
<proteinExistence type="predicted"/>
<feature type="coiled-coil region" evidence="2">
    <location>
        <begin position="152"/>
        <end position="239"/>
    </location>
</feature>
<dbReference type="AlphaFoldDB" id="D3PE02"/>
<dbReference type="HOGENOM" id="CLU_029425_4_0_0"/>
<evidence type="ECO:0000313" key="5">
    <source>
        <dbReference type="Proteomes" id="UP000001520"/>
    </source>
</evidence>
<sequence length="387" mass="45544">MIFRIILIFVLIFQLCNVSAELIEEYDTTNKYLKEIKKEITKENHKLEIILKSKKSLQKKLSALNEHINRQKQLLSSINKKIEILNIEKNKLEKKIYDNEKVKESLKNKIKNFNIYLIDNQKYLKVKLLLFTKKYYDVKSALDLIEIVNSRLFELINKYQEITNKLNQLKEALNQKHKDLTNIRKLKLSVINKLENEILQKKQLLAIINEDETSIKQYLAVLKDKESELEKRFKSINKKLEKTGDKKIINSAFFKNKGKLIWPVEGKVVEFFGPKKIKGFKGIIYNKGIKIQVTGDGYVHTIFDGTVKYIDWVRGLGNIIIINHDRFFYTLYANIDEVLVAKGQQVKKGDKIGIIDVDLNNKSSYLYFEIRKESKAVDPLNWLEKRR</sequence>
<gene>
    <name evidence="4" type="ordered locus">DEFDS_1364</name>
</gene>
<name>D3PE02_DEFDS</name>